<dbReference type="InterPro" id="IPR032312">
    <property type="entry name" value="LacZ_4"/>
</dbReference>
<dbReference type="GO" id="GO:0005990">
    <property type="term" value="P:lactose catabolic process"/>
    <property type="evidence" value="ECO:0007669"/>
    <property type="project" value="TreeGrafter"/>
</dbReference>
<dbReference type="InterPro" id="IPR006101">
    <property type="entry name" value="Glyco_hydro_2"/>
</dbReference>
<dbReference type="SUPFAM" id="SSF49785">
    <property type="entry name" value="Galactose-binding domain-like"/>
    <property type="match status" value="1"/>
</dbReference>
<comment type="caution">
    <text evidence="13">The sequence shown here is derived from an EMBL/GenBank/DDBJ whole genome shotgun (WGS) entry which is preliminary data.</text>
</comment>
<dbReference type="Gene3D" id="3.20.20.80">
    <property type="entry name" value="Glycosidases"/>
    <property type="match status" value="1"/>
</dbReference>
<evidence type="ECO:0000256" key="5">
    <source>
        <dbReference type="ARBA" id="ARBA00012756"/>
    </source>
</evidence>
<dbReference type="SUPFAM" id="SSF51445">
    <property type="entry name" value="(Trans)glycosidases"/>
    <property type="match status" value="1"/>
</dbReference>
<dbReference type="InterPro" id="IPR004199">
    <property type="entry name" value="B-gal_small/dom_5"/>
</dbReference>
<dbReference type="Pfam" id="PF02837">
    <property type="entry name" value="Glyco_hydro_2_N"/>
    <property type="match status" value="1"/>
</dbReference>
<dbReference type="InterPro" id="IPR017853">
    <property type="entry name" value="GH"/>
</dbReference>
<dbReference type="PROSITE" id="PS00719">
    <property type="entry name" value="GLYCOSYL_HYDROL_F2_1"/>
    <property type="match status" value="1"/>
</dbReference>
<dbReference type="OrthoDB" id="9801077at2"/>
<dbReference type="PANTHER" id="PTHR46323:SF2">
    <property type="entry name" value="BETA-GALACTOSIDASE"/>
    <property type="match status" value="1"/>
</dbReference>
<evidence type="ECO:0000256" key="3">
    <source>
        <dbReference type="ARBA" id="ARBA00007401"/>
    </source>
</evidence>
<feature type="domain" description="Beta galactosidase small chain/" evidence="12">
    <location>
        <begin position="762"/>
        <end position="1035"/>
    </location>
</feature>
<evidence type="ECO:0000256" key="1">
    <source>
        <dbReference type="ARBA" id="ARBA00001412"/>
    </source>
</evidence>
<reference evidence="13 14" key="1">
    <citation type="submission" date="2016-04" db="EMBL/GenBank/DDBJ databases">
        <authorList>
            <person name="Evans L.H."/>
            <person name="Alamgir A."/>
            <person name="Owens N."/>
            <person name="Weber N.D."/>
            <person name="Virtaneva K."/>
            <person name="Barbian K."/>
            <person name="Babar A."/>
            <person name="Rosenke K."/>
        </authorList>
    </citation>
    <scope>NUCLEOTIDE SEQUENCE [LARGE SCALE GENOMIC DNA]</scope>
    <source>
        <strain evidence="13 14">CCM 8644</strain>
    </source>
</reference>
<dbReference type="InterPro" id="IPR050347">
    <property type="entry name" value="Bact_Beta-galactosidase"/>
</dbReference>
<dbReference type="SUPFAM" id="SSF74650">
    <property type="entry name" value="Galactose mutarotase-like"/>
    <property type="match status" value="1"/>
</dbReference>
<dbReference type="InterPro" id="IPR023230">
    <property type="entry name" value="Glyco_hydro_2_CS"/>
</dbReference>
<dbReference type="GO" id="GO:0009341">
    <property type="term" value="C:beta-galactosidase complex"/>
    <property type="evidence" value="ECO:0007669"/>
    <property type="project" value="InterPro"/>
</dbReference>
<dbReference type="Proteomes" id="UP000078459">
    <property type="component" value="Unassembled WGS sequence"/>
</dbReference>
<dbReference type="PRINTS" id="PR00132">
    <property type="entry name" value="GLHYDRLASE2"/>
</dbReference>
<dbReference type="InterPro" id="IPR006103">
    <property type="entry name" value="Glyco_hydro_2_cat"/>
</dbReference>
<dbReference type="SUPFAM" id="SSF49303">
    <property type="entry name" value="beta-Galactosidase/glucuronidase domain"/>
    <property type="match status" value="2"/>
</dbReference>
<dbReference type="EMBL" id="LWHJ01000033">
    <property type="protein sequence ID" value="OAQ37884.1"/>
    <property type="molecule type" value="Genomic_DNA"/>
</dbReference>
<name>A0A179DAD2_9SPHI</name>
<dbReference type="InterPro" id="IPR036156">
    <property type="entry name" value="Beta-gal/glucu_dom_sf"/>
</dbReference>
<dbReference type="GO" id="GO:0030246">
    <property type="term" value="F:carbohydrate binding"/>
    <property type="evidence" value="ECO:0007669"/>
    <property type="project" value="InterPro"/>
</dbReference>
<reference evidence="13 14" key="2">
    <citation type="submission" date="2016-06" db="EMBL/GenBank/DDBJ databases">
        <title>Pedobacter psychrophilus sp. nov., isolated from Antarctic fragmentary rock.</title>
        <authorList>
            <person name="Svec P."/>
        </authorList>
    </citation>
    <scope>NUCLEOTIDE SEQUENCE [LARGE SCALE GENOMIC DNA]</scope>
    <source>
        <strain evidence="13 14">CCM 8644</strain>
    </source>
</reference>
<evidence type="ECO:0000256" key="4">
    <source>
        <dbReference type="ARBA" id="ARBA00011245"/>
    </source>
</evidence>
<dbReference type="STRING" id="1826909.A5893_16870"/>
<dbReference type="Pfam" id="PF00703">
    <property type="entry name" value="Glyco_hydro_2"/>
    <property type="match status" value="1"/>
</dbReference>
<comment type="similarity">
    <text evidence="3 10">Belongs to the glycosyl hydrolase 2 family.</text>
</comment>
<dbReference type="SMART" id="SM01038">
    <property type="entry name" value="Bgal_small_N"/>
    <property type="match status" value="1"/>
</dbReference>
<dbReference type="Gene3D" id="2.60.120.260">
    <property type="entry name" value="Galactose-binding domain-like"/>
    <property type="match status" value="1"/>
</dbReference>
<keyword evidence="11" id="KW-0732">Signal</keyword>
<feature type="signal peptide" evidence="11">
    <location>
        <begin position="1"/>
        <end position="19"/>
    </location>
</feature>
<comment type="cofactor">
    <cofactor evidence="2">
        <name>Ca(2+)</name>
        <dbReference type="ChEBI" id="CHEBI:29108"/>
    </cofactor>
</comment>
<organism evidence="13 14">
    <name type="scientific">Pedobacter psychrophilus</name>
    <dbReference type="NCBI Taxonomy" id="1826909"/>
    <lineage>
        <taxon>Bacteria</taxon>
        <taxon>Pseudomonadati</taxon>
        <taxon>Bacteroidota</taxon>
        <taxon>Sphingobacteriia</taxon>
        <taxon>Sphingobacteriales</taxon>
        <taxon>Sphingobacteriaceae</taxon>
        <taxon>Pedobacter</taxon>
    </lineage>
</organism>
<evidence type="ECO:0000256" key="8">
    <source>
        <dbReference type="ARBA" id="ARBA00023295"/>
    </source>
</evidence>
<dbReference type="InterPro" id="IPR014718">
    <property type="entry name" value="GH-type_carb-bd"/>
</dbReference>
<dbReference type="GO" id="GO:0004565">
    <property type="term" value="F:beta-galactosidase activity"/>
    <property type="evidence" value="ECO:0007669"/>
    <property type="project" value="UniProtKB-EC"/>
</dbReference>
<dbReference type="Pfam" id="PF02929">
    <property type="entry name" value="Bgal_small_N"/>
    <property type="match status" value="1"/>
</dbReference>
<protein>
    <recommendedName>
        <fullName evidence="5 10">Beta-galactosidase</fullName>
        <ecNumber evidence="5 10">3.2.1.23</ecNumber>
    </recommendedName>
    <alternativeName>
        <fullName evidence="9 10">Lactase</fullName>
    </alternativeName>
</protein>
<evidence type="ECO:0000259" key="12">
    <source>
        <dbReference type="SMART" id="SM01038"/>
    </source>
</evidence>
<keyword evidence="8 10" id="KW-0326">Glycosidase</keyword>
<evidence type="ECO:0000313" key="13">
    <source>
        <dbReference type="EMBL" id="OAQ37884.1"/>
    </source>
</evidence>
<evidence type="ECO:0000256" key="7">
    <source>
        <dbReference type="ARBA" id="ARBA00022837"/>
    </source>
</evidence>
<gene>
    <name evidence="13" type="ORF">A5893_16870</name>
</gene>
<dbReference type="InterPro" id="IPR006102">
    <property type="entry name" value="Ig-like_GH2"/>
</dbReference>
<dbReference type="Pfam" id="PF02836">
    <property type="entry name" value="Glyco_hydro_2_C"/>
    <property type="match status" value="1"/>
</dbReference>
<evidence type="ECO:0000256" key="11">
    <source>
        <dbReference type="SAM" id="SignalP"/>
    </source>
</evidence>
<dbReference type="Gene3D" id="2.70.98.10">
    <property type="match status" value="1"/>
</dbReference>
<keyword evidence="6 10" id="KW-0378">Hydrolase</keyword>
<dbReference type="RefSeq" id="WP_068823861.1">
    <property type="nucleotide sequence ID" value="NZ_LWHJ01000033.1"/>
</dbReference>
<dbReference type="PANTHER" id="PTHR46323">
    <property type="entry name" value="BETA-GALACTOSIDASE"/>
    <property type="match status" value="1"/>
</dbReference>
<dbReference type="InterPro" id="IPR013783">
    <property type="entry name" value="Ig-like_fold"/>
</dbReference>
<feature type="chain" id="PRO_5008100283" description="Beta-galactosidase" evidence="11">
    <location>
        <begin position="20"/>
        <end position="1037"/>
    </location>
</feature>
<dbReference type="InterPro" id="IPR011013">
    <property type="entry name" value="Gal_mutarotase_sf_dom"/>
</dbReference>
<accession>A0A179DAD2</accession>
<dbReference type="EC" id="3.2.1.23" evidence="5 10"/>
<dbReference type="Pfam" id="PF16353">
    <property type="entry name" value="LacZ_4"/>
    <property type="match status" value="1"/>
</dbReference>
<dbReference type="AlphaFoldDB" id="A0A179DAD2"/>
<evidence type="ECO:0000256" key="6">
    <source>
        <dbReference type="ARBA" id="ARBA00022801"/>
    </source>
</evidence>
<comment type="catalytic activity">
    <reaction evidence="1 10">
        <text>Hydrolysis of terminal non-reducing beta-D-galactose residues in beta-D-galactosides.</text>
        <dbReference type="EC" id="3.2.1.23"/>
    </reaction>
</comment>
<sequence>MKKIFLFIITLAVYQSASAQKFDFTEWENPTKVELNKMAPHADFLPFQTQADAINQELKKSNAYQSLNGIWKFNYVDKPTDRPLDFFKSNFDSKNWNNITVPSNWEIQGHGIPIYTNVKYPFPPNPPYIPHANNPVGSYLTSFDIDKNWADKNVVLHFGSISGMAYVWVNGKEVGFTKASKTPAEFDITPFLNKGKNSLAVQVYRWHDGSYLEDQDFWRLSGIERDVYLIARNKSHIKDFEVNAGLTSDYQNGVIQPKITIVSDNLNSSSLEVKVLDKANKIIYQQQQNVQLDAGENTIQLASKTLKNIQKWSDESPNLYQFVMTLNGKEIKDTEYIATEIGFRKVEITNGKLMVNGMPIYIRGVNRHEHDEYLGHVTTKEMMVKDLELMKQFNINTVRTSHYPNNELWYKLCNQYGMYLIDEANIEVHGMGVSTNKTTDTIPHPAYRQEWAPSFKDRIVRMLERDKNNPSIIIWSMGNECGNGEVFKDMYKYIKKNDPSRPVMFEQASQTWNTDIIAPMYPTIDSMKTYSKKTGVRPMIMCEYSHAMGNSSGNFAEYWKMIYESESLQGGCIWDWVDQGFAQKDQFGRKYWGYGGDLGSYMYYNDENFCANGLVDASRKPHPGLYEVKKYYSPILFTGFDASSQILNIDNKFSFNNLNQYDFEWQLLENGLVIKSGVFKMTLAAMQKGKFKLDVPKLTSADKEYSLNVFAYTKIATALLPAHHEVARDEFMLNKANYFANVNNEFITKDEIGTKKRGNNLELKSGDVTAVFNINKGVLTNYEKAGEAILNKIPEPYFWRAATDNDFGNKMNLISGVWRSAHNNLEIIEVKTNQGTEGFTVTAKYKIKFSNANYQLTYTFLKGGALAINAEINQLKEMPELPRFGMRMDLASQFDNLQYYGRGPWENYSDRKGSSLLGLYQDKPEQTYVDYIRPQANGNRTDTRWIKLTNPQGKGVLIKGFQPLSFSAMPYYDEDFDPGDTKKNQHINDLVKRDVISVHIDLLQRGVGGDNSWGRLPHEKYRLNSNSYQYGYIIKPL</sequence>
<keyword evidence="14" id="KW-1185">Reference proteome</keyword>
<evidence type="ECO:0000256" key="10">
    <source>
        <dbReference type="RuleBase" id="RU361154"/>
    </source>
</evidence>
<comment type="subunit">
    <text evidence="4">Monomer.</text>
</comment>
<dbReference type="InterPro" id="IPR006104">
    <property type="entry name" value="Glyco_hydro_2_N"/>
</dbReference>
<evidence type="ECO:0000256" key="9">
    <source>
        <dbReference type="ARBA" id="ARBA00032230"/>
    </source>
</evidence>
<dbReference type="Gene3D" id="2.60.40.10">
    <property type="entry name" value="Immunoglobulins"/>
    <property type="match status" value="2"/>
</dbReference>
<dbReference type="InterPro" id="IPR008979">
    <property type="entry name" value="Galactose-bd-like_sf"/>
</dbReference>
<keyword evidence="7" id="KW-0106">Calcium</keyword>
<evidence type="ECO:0000313" key="14">
    <source>
        <dbReference type="Proteomes" id="UP000078459"/>
    </source>
</evidence>
<proteinExistence type="inferred from homology"/>
<evidence type="ECO:0000256" key="2">
    <source>
        <dbReference type="ARBA" id="ARBA00001913"/>
    </source>
</evidence>